<dbReference type="EMBL" id="BMKI01000010">
    <property type="protein sequence ID" value="GGD00574.1"/>
    <property type="molecule type" value="Genomic_DNA"/>
</dbReference>
<protein>
    <recommendedName>
        <fullName evidence="1">Mga helix-turn-helix domain-containing protein</fullName>
    </recommendedName>
</protein>
<evidence type="ECO:0000313" key="2">
    <source>
        <dbReference type="EMBL" id="GGD00574.1"/>
    </source>
</evidence>
<gene>
    <name evidence="2" type="ORF">GCM10011573_32710</name>
</gene>
<organism evidence="2 3">
    <name type="scientific">Enterococcus wangshanyuanii</name>
    <dbReference type="NCBI Taxonomy" id="2005703"/>
    <lineage>
        <taxon>Bacteria</taxon>
        <taxon>Bacillati</taxon>
        <taxon>Bacillota</taxon>
        <taxon>Bacilli</taxon>
        <taxon>Lactobacillales</taxon>
        <taxon>Enterococcaceae</taxon>
        <taxon>Enterococcus</taxon>
    </lineage>
</organism>
<dbReference type="Proteomes" id="UP000630615">
    <property type="component" value="Unassembled WGS sequence"/>
</dbReference>
<evidence type="ECO:0000313" key="3">
    <source>
        <dbReference type="Proteomes" id="UP000630615"/>
    </source>
</evidence>
<dbReference type="Pfam" id="PF05043">
    <property type="entry name" value="Mga"/>
    <property type="match status" value="1"/>
</dbReference>
<name>A0ABQ1PPD1_9ENTE</name>
<keyword evidence="3" id="KW-1185">Reference proteome</keyword>
<proteinExistence type="predicted"/>
<evidence type="ECO:0000259" key="1">
    <source>
        <dbReference type="Pfam" id="PF05043"/>
    </source>
</evidence>
<feature type="domain" description="Mga helix-turn-helix" evidence="1">
    <location>
        <begin position="88"/>
        <end position="169"/>
    </location>
</feature>
<comment type="caution">
    <text evidence="2">The sequence shown here is derived from an EMBL/GenBank/DDBJ whole genome shotgun (WGS) entry which is preliminary data.</text>
</comment>
<sequence length="507" mass="59937">MQTLLMKRAERQQFELLKQLIRNSNGLTIQEIANYLHISIHTAYRCEKQLGEGLSIFFDKDKVSLFKVNNICKLFIDESLSISYVIDKMSLYYIKTSQQFCLSKELFYKRYSSAEALAQEINLSLSHTYKILKRINKSFEPFNISITFPDTNTYKNMIGDEKDVRITMLYIYWAIYKGLENPFSRTPKYFSELPVPIKSTSLSPSQKSRLIYFQTFTYWQIIYKRSYVCLTPEFLTYLEIFEHVSPVCFPQTILDLLHKNRVTKQIIHNEEVYFGFLARFYIANIDSLEDKHLIVQRLRNSSLPLTDFATLFLDQFLNQFMLSLSEENYDLIYYQIMFNLLYIQFFGTKVPFTQSIDEIFPYKEVNMDLFDEHKENLITYAYENLSKQLFPSLSKNSSLVEYFAKILYLALKSAVNQPKLHILIQYSKTIYGYDLIKNKLSIIFGTTILEFTSTIKDADIVISDCFEQLQITSSKKPLFFYFEYPYDQIVWQSLIKIISQQICSKLL</sequence>
<dbReference type="RefSeq" id="WP_088270866.1">
    <property type="nucleotide sequence ID" value="NZ_BMKI01000010.1"/>
</dbReference>
<reference evidence="3" key="1">
    <citation type="journal article" date="2019" name="Int. J. Syst. Evol. Microbiol.">
        <title>The Global Catalogue of Microorganisms (GCM) 10K type strain sequencing project: providing services to taxonomists for standard genome sequencing and annotation.</title>
        <authorList>
            <consortium name="The Broad Institute Genomics Platform"/>
            <consortium name="The Broad Institute Genome Sequencing Center for Infectious Disease"/>
            <person name="Wu L."/>
            <person name="Ma J."/>
        </authorList>
    </citation>
    <scope>NUCLEOTIDE SEQUENCE [LARGE SCALE GENOMIC DNA]</scope>
    <source>
        <strain evidence="3">CGMCC 1.15942</strain>
    </source>
</reference>
<dbReference type="InterPro" id="IPR007737">
    <property type="entry name" value="Mga_HTH"/>
</dbReference>
<accession>A0ABQ1PPD1</accession>